<dbReference type="InterPro" id="IPR011990">
    <property type="entry name" value="TPR-like_helical_dom_sf"/>
</dbReference>
<feature type="chain" id="PRO_5032751965" evidence="2">
    <location>
        <begin position="26"/>
        <end position="263"/>
    </location>
</feature>
<dbReference type="KEGG" id="tper:IWA51_08005"/>
<name>A0A7T3V4I4_9SPIR</name>
<evidence type="ECO:0000256" key="2">
    <source>
        <dbReference type="SAM" id="SignalP"/>
    </source>
</evidence>
<sequence>MGIKDRIFFLILASTAVNFASPAFSQENSVISLSKSAETAGLEAYAAGDWSGASILLRKAVASGSSSDGMRYMLIMSLMNSENYDAAVSDCETFSADYPESLLRPYVDYQKGRALYYTGRRDAAVMVLSDFCHQNPGNELYPSALFWMAESFYDDYSFETARGLYETVVSDFPASDKVSDSKIKLELIAQRERENKLLYLLKMTGEEYLSSKESYEKQLRDYRTEDMVVLRRQLNAANSRIAELEKSAEESLNLAKKTRGRGC</sequence>
<proteinExistence type="predicted"/>
<dbReference type="EMBL" id="CP064936">
    <property type="protein sequence ID" value="QQA00219.1"/>
    <property type="molecule type" value="Genomic_DNA"/>
</dbReference>
<keyword evidence="2" id="KW-0732">Signal</keyword>
<dbReference type="InterPro" id="IPR019734">
    <property type="entry name" value="TPR_rpt"/>
</dbReference>
<dbReference type="Proteomes" id="UP000595224">
    <property type="component" value="Chromosome"/>
</dbReference>
<dbReference type="SUPFAM" id="SSF48452">
    <property type="entry name" value="TPR-like"/>
    <property type="match status" value="1"/>
</dbReference>
<dbReference type="Pfam" id="PF13174">
    <property type="entry name" value="TPR_6"/>
    <property type="match status" value="1"/>
</dbReference>
<keyword evidence="1" id="KW-0175">Coiled coil</keyword>
<dbReference type="RefSeq" id="WP_198442046.1">
    <property type="nucleotide sequence ID" value="NZ_CP064936.1"/>
</dbReference>
<dbReference type="Gene3D" id="1.25.40.10">
    <property type="entry name" value="Tetratricopeptide repeat domain"/>
    <property type="match status" value="1"/>
</dbReference>
<dbReference type="AlphaFoldDB" id="A0A7T3V4I4"/>
<accession>A0A7T3V4I4</accession>
<feature type="signal peptide" evidence="2">
    <location>
        <begin position="1"/>
        <end position="25"/>
    </location>
</feature>
<keyword evidence="4" id="KW-1185">Reference proteome</keyword>
<evidence type="ECO:0000313" key="3">
    <source>
        <dbReference type="EMBL" id="QQA00219.1"/>
    </source>
</evidence>
<organism evidence="3 4">
    <name type="scientific">Treponema peruense</name>
    <dbReference type="NCBI Taxonomy" id="2787628"/>
    <lineage>
        <taxon>Bacteria</taxon>
        <taxon>Pseudomonadati</taxon>
        <taxon>Spirochaetota</taxon>
        <taxon>Spirochaetia</taxon>
        <taxon>Spirochaetales</taxon>
        <taxon>Treponemataceae</taxon>
        <taxon>Treponema</taxon>
    </lineage>
</organism>
<evidence type="ECO:0000313" key="4">
    <source>
        <dbReference type="Proteomes" id="UP000595224"/>
    </source>
</evidence>
<reference evidence="3 4" key="1">
    <citation type="submission" date="2020-11" db="EMBL/GenBank/DDBJ databases">
        <title>Treponema Peruensis nv. sp., first commensal Treponema isolated from human feces.</title>
        <authorList>
            <person name="Belkhou C."/>
            <person name="Raes J."/>
        </authorList>
    </citation>
    <scope>NUCLEOTIDE SEQUENCE [LARGE SCALE GENOMIC DNA]</scope>
    <source>
        <strain evidence="3 4">RCC2812</strain>
    </source>
</reference>
<evidence type="ECO:0000256" key="1">
    <source>
        <dbReference type="SAM" id="Coils"/>
    </source>
</evidence>
<gene>
    <name evidence="3" type="ORF">IWA51_08005</name>
</gene>
<protein>
    <submittedName>
        <fullName evidence="3">Tetratricopeptide repeat protein</fullName>
    </submittedName>
</protein>
<feature type="coiled-coil region" evidence="1">
    <location>
        <begin position="227"/>
        <end position="254"/>
    </location>
</feature>